<dbReference type="InterPro" id="IPR016047">
    <property type="entry name" value="M23ase_b-sheet_dom"/>
</dbReference>
<evidence type="ECO:0000313" key="6">
    <source>
        <dbReference type="EMBL" id="GAA3023547.1"/>
    </source>
</evidence>
<name>A0ABN3YD63_9ENTE</name>
<evidence type="ECO:0000256" key="2">
    <source>
        <dbReference type="ARBA" id="ARBA00022801"/>
    </source>
</evidence>
<dbReference type="SUPFAM" id="SSF51261">
    <property type="entry name" value="Duplicated hybrid motif"/>
    <property type="match status" value="1"/>
</dbReference>
<sequence length="364" mass="41260">MKQKRKYLVALMLCMQFLTSGPLVTADEVKEEVSPRLKKQQELLVKEPPKNNRDVLEVSTNENSSSYQARPIKDTWDFIEQIGEDARQIGQEENLYASVMIAQAILESGNGQSQLSQPPYFNLFGIKGEEVSFTTIEDNGKGQIYPSLASFRQYENYEESLQDYAHLLKTGLINDKNFYKGAWKTEAENYQTATKFLTGRYATDIHYNEKLDEIISTYHLINYDENTEERANENDDYIFPVPNAYITSQFGKHDSDFHRGIDLAVAEGTPIKAAKSGKVIQSDYHPSWGNYIAIKHADGLTTLYAHCSRNLVKVGQRVQQGQTIALVGTTGNSTGPHVHFEVNRSESLVQEQLMDPLEVLKIKE</sequence>
<gene>
    <name evidence="6" type="ORF">GCM10019998_20200</name>
</gene>
<evidence type="ECO:0000256" key="1">
    <source>
        <dbReference type="ARBA" id="ARBA00010266"/>
    </source>
</evidence>
<dbReference type="PANTHER" id="PTHR33308:SF9">
    <property type="entry name" value="PEPTIDOGLYCAN HYDROLASE FLGJ"/>
    <property type="match status" value="1"/>
</dbReference>
<dbReference type="Proteomes" id="UP001501577">
    <property type="component" value="Unassembled WGS sequence"/>
</dbReference>
<comment type="similarity">
    <text evidence="1">Belongs to the glycosyl hydrolase 73 family.</text>
</comment>
<dbReference type="Pfam" id="PF01551">
    <property type="entry name" value="Peptidase_M23"/>
    <property type="match status" value="1"/>
</dbReference>
<proteinExistence type="inferred from homology"/>
<dbReference type="Gene3D" id="1.10.530.10">
    <property type="match status" value="1"/>
</dbReference>
<accession>A0ABN3YD63</accession>
<keyword evidence="7" id="KW-1185">Reference proteome</keyword>
<evidence type="ECO:0000256" key="4">
    <source>
        <dbReference type="SAM" id="SignalP"/>
    </source>
</evidence>
<evidence type="ECO:0000313" key="7">
    <source>
        <dbReference type="Proteomes" id="UP001501577"/>
    </source>
</evidence>
<protein>
    <recommendedName>
        <fullName evidence="5">Mannosyl-glycoprotein endo-beta-N-acetylglucosamidase-like domain-containing protein</fullName>
    </recommendedName>
</protein>
<feature type="region of interest" description="Disordered" evidence="3">
    <location>
        <begin position="48"/>
        <end position="67"/>
    </location>
</feature>
<dbReference type="Gene3D" id="2.70.70.10">
    <property type="entry name" value="Glucose Permease (Domain IIA)"/>
    <property type="match status" value="1"/>
</dbReference>
<comment type="caution">
    <text evidence="6">The sequence shown here is derived from an EMBL/GenBank/DDBJ whole genome shotgun (WGS) entry which is preliminary data.</text>
</comment>
<feature type="signal peptide" evidence="4">
    <location>
        <begin position="1"/>
        <end position="25"/>
    </location>
</feature>
<reference evidence="6 7" key="1">
    <citation type="journal article" date="2019" name="Int. J. Syst. Evol. Microbiol.">
        <title>The Global Catalogue of Microorganisms (GCM) 10K type strain sequencing project: providing services to taxonomists for standard genome sequencing and annotation.</title>
        <authorList>
            <consortium name="The Broad Institute Genomics Platform"/>
            <consortium name="The Broad Institute Genome Sequencing Center for Infectious Disease"/>
            <person name="Wu L."/>
            <person name="Ma J."/>
        </authorList>
    </citation>
    <scope>NUCLEOTIDE SEQUENCE [LARGE SCALE GENOMIC DNA]</scope>
    <source>
        <strain evidence="6 7">JCM 8736</strain>
    </source>
</reference>
<dbReference type="InterPro" id="IPR011055">
    <property type="entry name" value="Dup_hybrid_motif"/>
</dbReference>
<dbReference type="RefSeq" id="WP_068709997.1">
    <property type="nucleotide sequence ID" value="NZ_BAAAXQ010000067.1"/>
</dbReference>
<dbReference type="PANTHER" id="PTHR33308">
    <property type="entry name" value="PEPTIDOGLYCAN HYDROLASE FLGJ"/>
    <property type="match status" value="1"/>
</dbReference>
<feature type="compositionally biased region" description="Polar residues" evidence="3">
    <location>
        <begin position="58"/>
        <end position="67"/>
    </location>
</feature>
<dbReference type="InterPro" id="IPR002901">
    <property type="entry name" value="MGlyc_endo_b_GlcNAc-like_dom"/>
</dbReference>
<evidence type="ECO:0000256" key="3">
    <source>
        <dbReference type="SAM" id="MobiDB-lite"/>
    </source>
</evidence>
<keyword evidence="4" id="KW-0732">Signal</keyword>
<dbReference type="Gene3D" id="4.10.80.30">
    <property type="entry name" value="DNA polymerase, domain 6"/>
    <property type="match status" value="1"/>
</dbReference>
<feature type="domain" description="Mannosyl-glycoprotein endo-beta-N-acetylglucosamidase-like" evidence="5">
    <location>
        <begin position="68"/>
        <end position="224"/>
    </location>
</feature>
<dbReference type="InterPro" id="IPR051056">
    <property type="entry name" value="Glycosyl_Hydrolase_73"/>
</dbReference>
<dbReference type="Pfam" id="PF01832">
    <property type="entry name" value="Glucosaminidase"/>
    <property type="match status" value="1"/>
</dbReference>
<evidence type="ECO:0000259" key="5">
    <source>
        <dbReference type="SMART" id="SM00047"/>
    </source>
</evidence>
<keyword evidence="2" id="KW-0378">Hydrolase</keyword>
<organism evidence="6 7">
    <name type="scientific">Tetragenococcus solitarius</name>
    <dbReference type="NCBI Taxonomy" id="71453"/>
    <lineage>
        <taxon>Bacteria</taxon>
        <taxon>Bacillati</taxon>
        <taxon>Bacillota</taxon>
        <taxon>Bacilli</taxon>
        <taxon>Lactobacillales</taxon>
        <taxon>Enterococcaceae</taxon>
        <taxon>Tetragenococcus</taxon>
    </lineage>
</organism>
<feature type="chain" id="PRO_5045823805" description="Mannosyl-glycoprotein endo-beta-N-acetylglucosamidase-like domain-containing protein" evidence="4">
    <location>
        <begin position="26"/>
        <end position="364"/>
    </location>
</feature>
<dbReference type="SMART" id="SM00047">
    <property type="entry name" value="LYZ2"/>
    <property type="match status" value="1"/>
</dbReference>
<dbReference type="EMBL" id="BAAAXQ010000067">
    <property type="protein sequence ID" value="GAA3023547.1"/>
    <property type="molecule type" value="Genomic_DNA"/>
</dbReference>
<dbReference type="CDD" id="cd12797">
    <property type="entry name" value="M23_peptidase"/>
    <property type="match status" value="1"/>
</dbReference>